<proteinExistence type="predicted"/>
<organism evidence="1">
    <name type="scientific">Spiroplasma citri</name>
    <dbReference type="NCBI Taxonomy" id="2133"/>
    <lineage>
        <taxon>Bacteria</taxon>
        <taxon>Bacillati</taxon>
        <taxon>Mycoplasmatota</taxon>
        <taxon>Mollicutes</taxon>
        <taxon>Entomoplasmatales</taxon>
        <taxon>Spiroplasmataceae</taxon>
        <taxon>Spiroplasma</taxon>
    </lineage>
</organism>
<evidence type="ECO:0000313" key="1">
    <source>
        <dbReference type="EMBL" id="CAK98199.1"/>
    </source>
</evidence>
<reference evidence="1" key="1">
    <citation type="journal article" date="2010" name="Appl. Environ. Microbiol.">
        <title>Partial chromosome sequence of Spiroplasma citri reveals extensive viral invasion and important gene decay.</title>
        <authorList>
            <person name="Carle P."/>
            <person name="Saillard C."/>
            <person name="Carrere N."/>
            <person name="Carrere S."/>
            <person name="Duret S."/>
            <person name="Eveillard S."/>
            <person name="Gaurivaud P."/>
            <person name="Gourgues G."/>
            <person name="Gouzy J."/>
            <person name="Salar P."/>
            <person name="Verdin E."/>
            <person name="Breton M."/>
            <person name="Blanchard A."/>
            <person name="Laigret F."/>
            <person name="Bove J.M."/>
            <person name="Renaudin J."/>
            <person name="Foissac X."/>
        </authorList>
    </citation>
    <scope>NUCLEOTIDE SEQUENCE</scope>
    <source>
        <strain evidence="1">GII3-3X</strain>
    </source>
</reference>
<keyword evidence="1" id="KW-0812">Transmembrane</keyword>
<dbReference type="AlphaFoldDB" id="Q14QN0"/>
<accession>Q14QN0</accession>
<keyword evidence="1" id="KW-0472">Membrane</keyword>
<dbReference type="AntiFam" id="ANF00182">
    <property type="entry name" value="Shadow ORF (opposite rplL)"/>
</dbReference>
<gene>
    <name evidence="1" type="ORF">SPICI01A_017</name>
</gene>
<protein>
    <submittedName>
        <fullName evidence="1">Conserved hypothetical transmembrane protein</fullName>
    </submittedName>
</protein>
<dbReference type="EMBL" id="AM285301">
    <property type="protein sequence ID" value="CAK98199.1"/>
    <property type="molecule type" value="Genomic_DNA"/>
</dbReference>
<sequence>MLFLRKLNYLRSTEAPDDTNCPLISSASSTFTFSLITAGNLSTIAFAAINSFPVISLTNLIIATLLGPVSVNTILTSEGPAAADPSTGAAATAAAATTPKWSSIAFTNSFKSDNFISSNALIISSFDNAIIFSSSLRFFYKMFE</sequence>
<name>Q14QN0_SPICI</name>